<name>A0A392W0Z3_9FABA</name>
<proteinExistence type="predicted"/>
<evidence type="ECO:0000313" key="1">
    <source>
        <dbReference type="EMBL" id="MCI93362.1"/>
    </source>
</evidence>
<feature type="non-terminal residue" evidence="1">
    <location>
        <position position="1"/>
    </location>
</feature>
<dbReference type="EMBL" id="LXQA011327148">
    <property type="protein sequence ID" value="MCI93362.1"/>
    <property type="molecule type" value="Genomic_DNA"/>
</dbReference>
<protein>
    <submittedName>
        <fullName evidence="1">Uncharacterized protein</fullName>
    </submittedName>
</protein>
<dbReference type="Proteomes" id="UP000265520">
    <property type="component" value="Unassembled WGS sequence"/>
</dbReference>
<organism evidence="1 2">
    <name type="scientific">Trifolium medium</name>
    <dbReference type="NCBI Taxonomy" id="97028"/>
    <lineage>
        <taxon>Eukaryota</taxon>
        <taxon>Viridiplantae</taxon>
        <taxon>Streptophyta</taxon>
        <taxon>Embryophyta</taxon>
        <taxon>Tracheophyta</taxon>
        <taxon>Spermatophyta</taxon>
        <taxon>Magnoliopsida</taxon>
        <taxon>eudicotyledons</taxon>
        <taxon>Gunneridae</taxon>
        <taxon>Pentapetalae</taxon>
        <taxon>rosids</taxon>
        <taxon>fabids</taxon>
        <taxon>Fabales</taxon>
        <taxon>Fabaceae</taxon>
        <taxon>Papilionoideae</taxon>
        <taxon>50 kb inversion clade</taxon>
        <taxon>NPAAA clade</taxon>
        <taxon>Hologalegina</taxon>
        <taxon>IRL clade</taxon>
        <taxon>Trifolieae</taxon>
        <taxon>Trifolium</taxon>
    </lineage>
</organism>
<keyword evidence="2" id="KW-1185">Reference proteome</keyword>
<dbReference type="AlphaFoldDB" id="A0A392W0Z3"/>
<evidence type="ECO:0000313" key="2">
    <source>
        <dbReference type="Proteomes" id="UP000265520"/>
    </source>
</evidence>
<reference evidence="1 2" key="1">
    <citation type="journal article" date="2018" name="Front. Plant Sci.">
        <title>Red Clover (Trifolium pratense) and Zigzag Clover (T. medium) - A Picture of Genomic Similarities and Differences.</title>
        <authorList>
            <person name="Dluhosova J."/>
            <person name="Istvanek J."/>
            <person name="Nedelnik J."/>
            <person name="Repkova J."/>
        </authorList>
    </citation>
    <scope>NUCLEOTIDE SEQUENCE [LARGE SCALE GENOMIC DNA]</scope>
    <source>
        <strain evidence="2">cv. 10/8</strain>
        <tissue evidence="1">Leaf</tissue>
    </source>
</reference>
<sequence length="25" mass="2609">GVTFRSNLLCKGSSMLIAYALCTCG</sequence>
<accession>A0A392W0Z3</accession>
<comment type="caution">
    <text evidence="1">The sequence shown here is derived from an EMBL/GenBank/DDBJ whole genome shotgun (WGS) entry which is preliminary data.</text>
</comment>